<comment type="caution">
    <text evidence="2">The sequence shown here is derived from an EMBL/GenBank/DDBJ whole genome shotgun (WGS) entry which is preliminary data.</text>
</comment>
<evidence type="ECO:0000313" key="3">
    <source>
        <dbReference type="Proteomes" id="UP000321532"/>
    </source>
</evidence>
<dbReference type="AlphaFoldDB" id="A0A512AU18"/>
<sequence length="287" mass="33023">MVSVIIPCYNAQYFIGETIQSLLNQSYQEFEIIVLNDGSKDNSEAEILNFSDSRISYLKKDNTGVSDTRNKGLVLAKGEYVLFLDADDVLDRFFLEKRVEQLRRNPEVLFSCGKVVKINEAGQPMPGFFRGTADEIYRDILLYHPEVITCPSNYLFRKSILDRYQLTFDNSLSSTADRFFLIELAAYGNGAYVAEGGELYYRVSQSSMSHRITIPLVDDNEVFYKALVQKKKNIPEALFREFAFKINYILGAAYLSLKIYDKGLRYFVNSFFCNPKDFTNNLLRKVI</sequence>
<gene>
    <name evidence="2" type="ORF">AAE02nite_08750</name>
</gene>
<accession>A0A512AU18</accession>
<organism evidence="2 3">
    <name type="scientific">Adhaeribacter aerolatus</name>
    <dbReference type="NCBI Taxonomy" id="670289"/>
    <lineage>
        <taxon>Bacteria</taxon>
        <taxon>Pseudomonadati</taxon>
        <taxon>Bacteroidota</taxon>
        <taxon>Cytophagia</taxon>
        <taxon>Cytophagales</taxon>
        <taxon>Hymenobacteraceae</taxon>
        <taxon>Adhaeribacter</taxon>
    </lineage>
</organism>
<evidence type="ECO:0000313" key="2">
    <source>
        <dbReference type="EMBL" id="GEO03211.1"/>
    </source>
</evidence>
<dbReference type="Pfam" id="PF00535">
    <property type="entry name" value="Glycos_transf_2"/>
    <property type="match status" value="1"/>
</dbReference>
<name>A0A512AU18_9BACT</name>
<dbReference type="InterPro" id="IPR050834">
    <property type="entry name" value="Glycosyltransf_2"/>
</dbReference>
<keyword evidence="3" id="KW-1185">Reference proteome</keyword>
<dbReference type="InterPro" id="IPR001173">
    <property type="entry name" value="Glyco_trans_2-like"/>
</dbReference>
<dbReference type="PANTHER" id="PTHR43685:SF2">
    <property type="entry name" value="GLYCOSYLTRANSFERASE 2-LIKE DOMAIN-CONTAINING PROTEIN"/>
    <property type="match status" value="1"/>
</dbReference>
<dbReference type="PANTHER" id="PTHR43685">
    <property type="entry name" value="GLYCOSYLTRANSFERASE"/>
    <property type="match status" value="1"/>
</dbReference>
<dbReference type="RefSeq" id="WP_146895288.1">
    <property type="nucleotide sequence ID" value="NZ_BJYS01000004.1"/>
</dbReference>
<dbReference type="Gene3D" id="3.90.550.10">
    <property type="entry name" value="Spore Coat Polysaccharide Biosynthesis Protein SpsA, Chain A"/>
    <property type="match status" value="1"/>
</dbReference>
<dbReference type="Proteomes" id="UP000321532">
    <property type="component" value="Unassembled WGS sequence"/>
</dbReference>
<protein>
    <recommendedName>
        <fullName evidence="1">Glycosyltransferase 2-like domain-containing protein</fullName>
    </recommendedName>
</protein>
<feature type="domain" description="Glycosyltransferase 2-like" evidence="1">
    <location>
        <begin position="3"/>
        <end position="164"/>
    </location>
</feature>
<evidence type="ECO:0000259" key="1">
    <source>
        <dbReference type="Pfam" id="PF00535"/>
    </source>
</evidence>
<dbReference type="EMBL" id="BJYS01000004">
    <property type="protein sequence ID" value="GEO03211.1"/>
    <property type="molecule type" value="Genomic_DNA"/>
</dbReference>
<dbReference type="OrthoDB" id="6307329at2"/>
<reference evidence="2 3" key="1">
    <citation type="submission" date="2019-07" db="EMBL/GenBank/DDBJ databases">
        <title>Whole genome shotgun sequence of Adhaeribacter aerolatus NBRC 106133.</title>
        <authorList>
            <person name="Hosoyama A."/>
            <person name="Uohara A."/>
            <person name="Ohji S."/>
            <person name="Ichikawa N."/>
        </authorList>
    </citation>
    <scope>NUCLEOTIDE SEQUENCE [LARGE SCALE GENOMIC DNA]</scope>
    <source>
        <strain evidence="2 3">NBRC 106133</strain>
    </source>
</reference>
<dbReference type="SUPFAM" id="SSF53448">
    <property type="entry name" value="Nucleotide-diphospho-sugar transferases"/>
    <property type="match status" value="1"/>
</dbReference>
<dbReference type="CDD" id="cd00761">
    <property type="entry name" value="Glyco_tranf_GTA_type"/>
    <property type="match status" value="1"/>
</dbReference>
<proteinExistence type="predicted"/>
<dbReference type="InterPro" id="IPR029044">
    <property type="entry name" value="Nucleotide-diphossugar_trans"/>
</dbReference>